<organism evidence="11 12">
    <name type="scientific">Penicillium brasilianum</name>
    <dbReference type="NCBI Taxonomy" id="104259"/>
    <lineage>
        <taxon>Eukaryota</taxon>
        <taxon>Fungi</taxon>
        <taxon>Dikarya</taxon>
        <taxon>Ascomycota</taxon>
        <taxon>Pezizomycotina</taxon>
        <taxon>Eurotiomycetes</taxon>
        <taxon>Eurotiomycetidae</taxon>
        <taxon>Eurotiales</taxon>
        <taxon>Aspergillaceae</taxon>
        <taxon>Penicillium</taxon>
    </lineage>
</organism>
<name>A0A0F7U2F8_PENBI</name>
<dbReference type="AlphaFoldDB" id="A0A0F7U2F8"/>
<dbReference type="CDD" id="cd12148">
    <property type="entry name" value="fungal_TF_MHR"/>
    <property type="match status" value="1"/>
</dbReference>
<dbReference type="Gene3D" id="3.30.160.60">
    <property type="entry name" value="Classic Zinc Finger"/>
    <property type="match status" value="1"/>
</dbReference>
<dbReference type="InterPro" id="IPR007219">
    <property type="entry name" value="XnlR_reg_dom"/>
</dbReference>
<accession>A0A0F7U2F8</accession>
<dbReference type="PROSITE" id="PS50048">
    <property type="entry name" value="ZN2_CY6_FUNGAL_2"/>
    <property type="match status" value="1"/>
</dbReference>
<dbReference type="EMBL" id="CDHK01000012">
    <property type="protein sequence ID" value="CEJ61865.1"/>
    <property type="molecule type" value="Genomic_DNA"/>
</dbReference>
<dbReference type="Proteomes" id="UP000042958">
    <property type="component" value="Unassembled WGS sequence"/>
</dbReference>
<feature type="region of interest" description="Disordered" evidence="8">
    <location>
        <begin position="110"/>
        <end position="157"/>
    </location>
</feature>
<keyword evidence="2" id="KW-0862">Zinc</keyword>
<dbReference type="InterPro" id="IPR036864">
    <property type="entry name" value="Zn2-C6_fun-type_DNA-bd_sf"/>
</dbReference>
<keyword evidence="5" id="KW-0804">Transcription</keyword>
<sequence>MESSLEDSLACEFCRRSFGRQEHLDRHVRSHSNHRPFRCDGCHRHFSRRDTRNRHIAISCPKGGGTRARTYNSRATAACVHCSRSKIRCSTGSPCSRCQDKGLSCSYRLSKDTSGRSRVPKVSRASSIQSESPTGHDEVTRDQILPPRLSQGTDKETQKEFISSVSTDIGIHSSTDPFSSGHTDFRQREGMLWQIPDLPDLAHLDLLMPFEDNSFIVPESMNESSTFNPYSSREGTLENVFPQSALIDTRNSHFRSVSQLSFKPEIQGFKSEGIVRPSLWRTSRSGSPSHDGNFPLNAKIDHRTKNGHQSILISDRDILEMDDYAHVSKLTSGNAILQEMFDFIGQEQQYVLGGVDSEIPDLCDEKSINIFIQLYFEFFHPRFPMLHTPTFNTFNTTWLLVLAVVTIGSRYSRISQAQQYANFFGKYLRRAITSQVEREPRHTLRVPFIAAIILSQIDMAYSGASKLVLQSQFQRNLLGTLCRGLWGGLAKGNFTYAIENPHGSKGPYYEWLGRELAIRAVYSGWLVDCQLNVNCDISAIMSLDDFDLPLPCRENIWIMTERQWMKAFQDENLENSTSPPHMHKALTIFSQGGNDAPPMGDFARALTMVAMYQQSRVIMEAALIMSNTTPRSRLQNILNNPIYTAWRESALKSLAVLNHNSKNPMLSDLYHQLMIVVHIPLKCLCILAGWLSTEDSILESKKQLSSWMNDDPPAARTTVLHAALLFKSLRSRPLNSYIEGHALLAATLTIWAYALLHPVRPEGTLTGPIIYLDRHMDEDQERSWILYTNESSPLYISGVGCILNAGAATRVLLEARDCLARQNREWGVYNLFMSVFEAMASSGTALSLD</sequence>
<dbReference type="Pfam" id="PF04082">
    <property type="entry name" value="Fungal_trans"/>
    <property type="match status" value="1"/>
</dbReference>
<dbReference type="InterPro" id="IPR001138">
    <property type="entry name" value="Zn2Cys6_DnaBD"/>
</dbReference>
<evidence type="ECO:0000256" key="5">
    <source>
        <dbReference type="ARBA" id="ARBA00023163"/>
    </source>
</evidence>
<evidence type="ECO:0000313" key="11">
    <source>
        <dbReference type="EMBL" id="CEJ61865.1"/>
    </source>
</evidence>
<evidence type="ECO:0000256" key="2">
    <source>
        <dbReference type="ARBA" id="ARBA00022833"/>
    </source>
</evidence>
<dbReference type="SMART" id="SM00355">
    <property type="entry name" value="ZnF_C2H2"/>
    <property type="match status" value="2"/>
</dbReference>
<evidence type="ECO:0000256" key="3">
    <source>
        <dbReference type="ARBA" id="ARBA00023015"/>
    </source>
</evidence>
<dbReference type="GO" id="GO:0006351">
    <property type="term" value="P:DNA-templated transcription"/>
    <property type="evidence" value="ECO:0007669"/>
    <property type="project" value="InterPro"/>
</dbReference>
<evidence type="ECO:0000256" key="7">
    <source>
        <dbReference type="PROSITE-ProRule" id="PRU00042"/>
    </source>
</evidence>
<protein>
    <recommendedName>
        <fullName evidence="13">C2H2 type zinc finger domain protein</fullName>
    </recommendedName>
</protein>
<dbReference type="SUPFAM" id="SSF57701">
    <property type="entry name" value="Zn2/Cys6 DNA-binding domain"/>
    <property type="match status" value="1"/>
</dbReference>
<evidence type="ECO:0000313" key="12">
    <source>
        <dbReference type="Proteomes" id="UP000042958"/>
    </source>
</evidence>
<dbReference type="Gene3D" id="4.10.240.10">
    <property type="entry name" value="Zn(2)-C6 fungal-type DNA-binding domain"/>
    <property type="match status" value="1"/>
</dbReference>
<reference evidence="12" key="1">
    <citation type="journal article" date="2015" name="Genome Announc.">
        <title>Draft genome sequence of the fungus Penicillium brasilianum MG11.</title>
        <authorList>
            <person name="Horn F."/>
            <person name="Linde J."/>
            <person name="Mattern D.J."/>
            <person name="Walther G."/>
            <person name="Guthke R."/>
            <person name="Brakhage A.A."/>
            <person name="Valiante V."/>
        </authorList>
    </citation>
    <scope>NUCLEOTIDE SEQUENCE [LARGE SCALE GENOMIC DNA]</scope>
    <source>
        <strain evidence="12">MG11</strain>
    </source>
</reference>
<dbReference type="InterPro" id="IPR013087">
    <property type="entry name" value="Znf_C2H2_type"/>
</dbReference>
<proteinExistence type="predicted"/>
<dbReference type="GO" id="GO:0003677">
    <property type="term" value="F:DNA binding"/>
    <property type="evidence" value="ECO:0007669"/>
    <property type="project" value="UniProtKB-KW"/>
</dbReference>
<dbReference type="GO" id="GO:0008270">
    <property type="term" value="F:zinc ion binding"/>
    <property type="evidence" value="ECO:0007669"/>
    <property type="project" value="UniProtKB-KW"/>
</dbReference>
<dbReference type="SMART" id="SM00066">
    <property type="entry name" value="GAL4"/>
    <property type="match status" value="1"/>
</dbReference>
<feature type="compositionally biased region" description="Polar residues" evidence="8">
    <location>
        <begin position="124"/>
        <end position="133"/>
    </location>
</feature>
<evidence type="ECO:0000256" key="6">
    <source>
        <dbReference type="ARBA" id="ARBA00023242"/>
    </source>
</evidence>
<evidence type="ECO:0000256" key="8">
    <source>
        <dbReference type="SAM" id="MobiDB-lite"/>
    </source>
</evidence>
<evidence type="ECO:0008006" key="13">
    <source>
        <dbReference type="Google" id="ProtNLM"/>
    </source>
</evidence>
<dbReference type="PROSITE" id="PS50157">
    <property type="entry name" value="ZINC_FINGER_C2H2_2"/>
    <property type="match status" value="1"/>
</dbReference>
<evidence type="ECO:0000259" key="10">
    <source>
        <dbReference type="PROSITE" id="PS50157"/>
    </source>
</evidence>
<dbReference type="OrthoDB" id="1405595at2759"/>
<keyword evidence="6" id="KW-0539">Nucleus</keyword>
<gene>
    <name evidence="11" type="ORF">PMG11_10381</name>
</gene>
<keyword evidence="4" id="KW-0238">DNA-binding</keyword>
<evidence type="ECO:0000256" key="1">
    <source>
        <dbReference type="ARBA" id="ARBA00022723"/>
    </source>
</evidence>
<dbReference type="PROSITE" id="PS00463">
    <property type="entry name" value="ZN2_CY6_FUNGAL_1"/>
    <property type="match status" value="1"/>
</dbReference>
<feature type="domain" description="Zn(2)-C6 fungal-type" evidence="9">
    <location>
        <begin position="78"/>
        <end position="107"/>
    </location>
</feature>
<keyword evidence="3" id="KW-0805">Transcription regulation</keyword>
<dbReference type="SUPFAM" id="SSF57667">
    <property type="entry name" value="beta-beta-alpha zinc fingers"/>
    <property type="match status" value="1"/>
</dbReference>
<keyword evidence="12" id="KW-1185">Reference proteome</keyword>
<evidence type="ECO:0000256" key="4">
    <source>
        <dbReference type="ARBA" id="ARBA00023125"/>
    </source>
</evidence>
<keyword evidence="7" id="KW-0863">Zinc-finger</keyword>
<dbReference type="CDD" id="cd00067">
    <property type="entry name" value="GAL4"/>
    <property type="match status" value="1"/>
</dbReference>
<dbReference type="GO" id="GO:0000981">
    <property type="term" value="F:DNA-binding transcription factor activity, RNA polymerase II-specific"/>
    <property type="evidence" value="ECO:0007669"/>
    <property type="project" value="InterPro"/>
</dbReference>
<feature type="domain" description="C2H2-type" evidence="10">
    <location>
        <begin position="9"/>
        <end position="36"/>
    </location>
</feature>
<dbReference type="PROSITE" id="PS00028">
    <property type="entry name" value="ZINC_FINGER_C2H2_1"/>
    <property type="match status" value="1"/>
</dbReference>
<keyword evidence="1" id="KW-0479">Metal-binding</keyword>
<dbReference type="Pfam" id="PF00172">
    <property type="entry name" value="Zn_clus"/>
    <property type="match status" value="1"/>
</dbReference>
<dbReference type="STRING" id="104259.A0A0F7U2F8"/>
<dbReference type="PANTHER" id="PTHR47660">
    <property type="entry name" value="TRANSCRIPTION FACTOR WITH C2H2 AND ZN(2)-CYS(6) DNA BINDING DOMAIN (EUROFUNG)-RELATED-RELATED"/>
    <property type="match status" value="1"/>
</dbReference>
<dbReference type="InterPro" id="IPR036236">
    <property type="entry name" value="Znf_C2H2_sf"/>
</dbReference>
<evidence type="ECO:0000259" key="9">
    <source>
        <dbReference type="PROSITE" id="PS50048"/>
    </source>
</evidence>